<dbReference type="EMBL" id="KE145355">
    <property type="protein sequence ID" value="EPE34992.1"/>
    <property type="molecule type" value="Genomic_DNA"/>
</dbReference>
<sequence length="79" mass="8489">MTSSGVPMTNYWAESRAFADAKSSANRQAQALIRQVLFPRVESDYSTVGMQGDRAVNSGSFDGGSLIASITLENSVEQQ</sequence>
<dbReference type="AlphaFoldDB" id="S3D942"/>
<name>S3D942_GLAL2</name>
<proteinExistence type="predicted"/>
<dbReference type="HOGENOM" id="CLU_2606241_0_0_1"/>
<organism evidence="1 2">
    <name type="scientific">Glarea lozoyensis (strain ATCC 20868 / MF5171)</name>
    <dbReference type="NCBI Taxonomy" id="1116229"/>
    <lineage>
        <taxon>Eukaryota</taxon>
        <taxon>Fungi</taxon>
        <taxon>Dikarya</taxon>
        <taxon>Ascomycota</taxon>
        <taxon>Pezizomycotina</taxon>
        <taxon>Leotiomycetes</taxon>
        <taxon>Helotiales</taxon>
        <taxon>Helotiaceae</taxon>
        <taxon>Glarea</taxon>
    </lineage>
</organism>
<gene>
    <name evidence="1" type="ORF">GLAREA_10687</name>
</gene>
<evidence type="ECO:0000313" key="1">
    <source>
        <dbReference type="EMBL" id="EPE34992.1"/>
    </source>
</evidence>
<reference evidence="1 2" key="1">
    <citation type="journal article" date="2013" name="BMC Genomics">
        <title>Genomics-driven discovery of the pneumocandin biosynthetic gene cluster in the fungus Glarea lozoyensis.</title>
        <authorList>
            <person name="Chen L."/>
            <person name="Yue Q."/>
            <person name="Zhang X."/>
            <person name="Xiang M."/>
            <person name="Wang C."/>
            <person name="Li S."/>
            <person name="Che Y."/>
            <person name="Ortiz-Lopez F.J."/>
            <person name="Bills G.F."/>
            <person name="Liu X."/>
            <person name="An Z."/>
        </authorList>
    </citation>
    <scope>NUCLEOTIDE SEQUENCE [LARGE SCALE GENOMIC DNA]</scope>
    <source>
        <strain evidence="2">ATCC 20868 / MF5171</strain>
    </source>
</reference>
<dbReference type="RefSeq" id="XP_008077979.1">
    <property type="nucleotide sequence ID" value="XM_008079788.1"/>
</dbReference>
<protein>
    <submittedName>
        <fullName evidence="1">Uncharacterized protein</fullName>
    </submittedName>
</protein>
<dbReference type="Proteomes" id="UP000016922">
    <property type="component" value="Unassembled WGS sequence"/>
</dbReference>
<keyword evidence="2" id="KW-1185">Reference proteome</keyword>
<dbReference type="KEGG" id="glz:GLAREA_10687"/>
<dbReference type="GeneID" id="19469733"/>
<accession>S3D942</accession>
<evidence type="ECO:0000313" key="2">
    <source>
        <dbReference type="Proteomes" id="UP000016922"/>
    </source>
</evidence>